<name>A0A8C6AGD0_MONMO</name>
<evidence type="ECO:0000256" key="4">
    <source>
        <dbReference type="ARBA" id="ARBA00035207"/>
    </source>
</evidence>
<dbReference type="InterPro" id="IPR001063">
    <property type="entry name" value="Ribosomal_uL22"/>
</dbReference>
<dbReference type="GO" id="GO:0003735">
    <property type="term" value="F:structural constituent of ribosome"/>
    <property type="evidence" value="ECO:0007669"/>
    <property type="project" value="InterPro"/>
</dbReference>
<evidence type="ECO:0000313" key="8">
    <source>
        <dbReference type="Proteomes" id="UP000694561"/>
    </source>
</evidence>
<evidence type="ECO:0000256" key="2">
    <source>
        <dbReference type="ARBA" id="ARBA00022980"/>
    </source>
</evidence>
<keyword evidence="2 6" id="KW-0689">Ribosomal protein</keyword>
<dbReference type="PROSITE" id="PS00464">
    <property type="entry name" value="RIBOSOMAL_L22"/>
    <property type="match status" value="1"/>
</dbReference>
<dbReference type="GeneTree" id="ENSGT00950000183010"/>
<dbReference type="Pfam" id="PF00237">
    <property type="entry name" value="Ribosomal_L22"/>
    <property type="match status" value="1"/>
</dbReference>
<dbReference type="PANTHER" id="PTHR11593:SF10">
    <property type="entry name" value="60S RIBOSOMAL PROTEIN L17"/>
    <property type="match status" value="1"/>
</dbReference>
<dbReference type="PANTHER" id="PTHR11593">
    <property type="entry name" value="60S RIBOSOMAL PROTEIN L17"/>
    <property type="match status" value="1"/>
</dbReference>
<dbReference type="NCBIfam" id="TIGR01038">
    <property type="entry name" value="uL22_arch_euk"/>
    <property type="match status" value="1"/>
</dbReference>
<protein>
    <recommendedName>
        <fullName evidence="4">Large ribosomal subunit protein uL22</fullName>
    </recommendedName>
    <alternativeName>
        <fullName evidence="5">60S ribosomal protein L17</fullName>
    </alternativeName>
</protein>
<reference evidence="7" key="1">
    <citation type="submission" date="2025-08" db="UniProtKB">
        <authorList>
            <consortium name="Ensembl"/>
        </authorList>
    </citation>
    <scope>IDENTIFICATION</scope>
</reference>
<sequence length="199" mass="22570">MVRYSLDPENPTKSCKSRGSNLCVHFKNTRETAQAIKGMHIRKAAKYLKDVTLKKQCGFFDDADSLCYTSAEFSRHMLKNAESNAELKGLDVDSLVTEHIQVNKAPKMQCRTYRAHGRLNPYMSSPCHIEMNLTEKEQIVPKPEEEVAQKKNLSQKKLTKQKLMQASGFWRRASITATPLWSGGPGCRGVTDRCRMSSR</sequence>
<evidence type="ECO:0000256" key="6">
    <source>
        <dbReference type="RuleBase" id="RU004005"/>
    </source>
</evidence>
<dbReference type="GO" id="GO:0022625">
    <property type="term" value="C:cytosolic large ribosomal subunit"/>
    <property type="evidence" value="ECO:0007669"/>
    <property type="project" value="TreeGrafter"/>
</dbReference>
<dbReference type="Proteomes" id="UP000694561">
    <property type="component" value="Unplaced"/>
</dbReference>
<evidence type="ECO:0000256" key="1">
    <source>
        <dbReference type="ARBA" id="ARBA00009451"/>
    </source>
</evidence>
<comment type="similarity">
    <text evidence="1 6">Belongs to the universal ribosomal protein uL22 family.</text>
</comment>
<dbReference type="AlphaFoldDB" id="A0A8C6AGD0"/>
<proteinExistence type="inferred from homology"/>
<evidence type="ECO:0000256" key="5">
    <source>
        <dbReference type="ARBA" id="ARBA00035325"/>
    </source>
</evidence>
<dbReference type="SUPFAM" id="SSF54843">
    <property type="entry name" value="Ribosomal protein L22"/>
    <property type="match status" value="1"/>
</dbReference>
<reference evidence="7" key="2">
    <citation type="submission" date="2025-09" db="UniProtKB">
        <authorList>
            <consortium name="Ensembl"/>
        </authorList>
    </citation>
    <scope>IDENTIFICATION</scope>
</reference>
<organism evidence="7 8">
    <name type="scientific">Monodon monoceros</name>
    <name type="common">Narwhal</name>
    <name type="synonym">Ceratodon monodon</name>
    <dbReference type="NCBI Taxonomy" id="40151"/>
    <lineage>
        <taxon>Eukaryota</taxon>
        <taxon>Metazoa</taxon>
        <taxon>Chordata</taxon>
        <taxon>Craniata</taxon>
        <taxon>Vertebrata</taxon>
        <taxon>Euteleostomi</taxon>
        <taxon>Mammalia</taxon>
        <taxon>Eutheria</taxon>
        <taxon>Laurasiatheria</taxon>
        <taxon>Artiodactyla</taxon>
        <taxon>Whippomorpha</taxon>
        <taxon>Cetacea</taxon>
        <taxon>Odontoceti</taxon>
        <taxon>Monodontidae</taxon>
        <taxon>Monodon</taxon>
    </lineage>
</organism>
<keyword evidence="8" id="KW-1185">Reference proteome</keyword>
<dbReference type="InterPro" id="IPR036394">
    <property type="entry name" value="Ribosomal_uL22_sf"/>
</dbReference>
<dbReference type="CDD" id="cd00336">
    <property type="entry name" value="Ribosomal_L22"/>
    <property type="match status" value="1"/>
</dbReference>
<evidence type="ECO:0000313" key="7">
    <source>
        <dbReference type="Ensembl" id="ENSMMNP00015001530.1"/>
    </source>
</evidence>
<keyword evidence="3 6" id="KW-0687">Ribonucleoprotein</keyword>
<dbReference type="Gene3D" id="3.90.470.10">
    <property type="entry name" value="Ribosomal protein L22/L17"/>
    <property type="match status" value="1"/>
</dbReference>
<dbReference type="GO" id="GO:0002181">
    <property type="term" value="P:cytoplasmic translation"/>
    <property type="evidence" value="ECO:0007669"/>
    <property type="project" value="TreeGrafter"/>
</dbReference>
<dbReference type="InterPro" id="IPR005721">
    <property type="entry name" value="Ribosomal_uL22_euk/arc"/>
</dbReference>
<evidence type="ECO:0000256" key="3">
    <source>
        <dbReference type="ARBA" id="ARBA00023274"/>
    </source>
</evidence>
<accession>A0A8C6AGD0</accession>
<dbReference type="InterPro" id="IPR018260">
    <property type="entry name" value="Ribosomal_uL22_CS"/>
</dbReference>
<dbReference type="Ensembl" id="ENSMMNT00015001687.1">
    <property type="protein sequence ID" value="ENSMMNP00015001530.1"/>
    <property type="gene ID" value="ENSMMNG00015001181.1"/>
</dbReference>